<proteinExistence type="predicted"/>
<evidence type="ECO:0000256" key="1">
    <source>
        <dbReference type="SAM" id="Phobius"/>
    </source>
</evidence>
<feature type="transmembrane region" description="Helical" evidence="1">
    <location>
        <begin position="19"/>
        <end position="36"/>
    </location>
</feature>
<keyword evidence="3" id="KW-1185">Reference proteome</keyword>
<evidence type="ECO:0000313" key="3">
    <source>
        <dbReference type="Proteomes" id="UP000681340"/>
    </source>
</evidence>
<keyword evidence="1" id="KW-1133">Transmembrane helix</keyword>
<feature type="transmembrane region" description="Helical" evidence="1">
    <location>
        <begin position="75"/>
        <end position="93"/>
    </location>
</feature>
<feature type="transmembrane region" description="Helical" evidence="1">
    <location>
        <begin position="43"/>
        <end position="63"/>
    </location>
</feature>
<dbReference type="EMBL" id="BOQL01000011">
    <property type="protein sequence ID" value="GIM64379.1"/>
    <property type="molecule type" value="Genomic_DNA"/>
</dbReference>
<protein>
    <submittedName>
        <fullName evidence="2">Uncharacterized protein</fullName>
    </submittedName>
</protein>
<reference evidence="2" key="1">
    <citation type="submission" date="2021-03" db="EMBL/GenBank/DDBJ databases">
        <title>Whole genome shotgun sequence of Actinoplanes auranticolor NBRC 12245.</title>
        <authorList>
            <person name="Komaki H."/>
            <person name="Tamura T."/>
        </authorList>
    </citation>
    <scope>NUCLEOTIDE SEQUENCE</scope>
    <source>
        <strain evidence="2">NBRC 12245</strain>
    </source>
</reference>
<gene>
    <name evidence="2" type="ORF">Aau02nite_09980</name>
</gene>
<keyword evidence="1" id="KW-0812">Transmembrane</keyword>
<dbReference type="AlphaFoldDB" id="A0A919VPQ6"/>
<accession>A0A919VPQ6</accession>
<evidence type="ECO:0000313" key="2">
    <source>
        <dbReference type="EMBL" id="GIM64379.1"/>
    </source>
</evidence>
<sequence length="108" mass="11508">MTALTLTGLTANLVSPMSWTHHLVFLPVAVLVLADLAARRRDVVPALAAVTVYALTVVSPIWLVPDDSGGVRALILRNAFTLMLVALVTLLPWRTAEVSAPRTLTPVG</sequence>
<dbReference type="Proteomes" id="UP000681340">
    <property type="component" value="Unassembled WGS sequence"/>
</dbReference>
<comment type="caution">
    <text evidence="2">The sequence shown here is derived from an EMBL/GenBank/DDBJ whole genome shotgun (WGS) entry which is preliminary data.</text>
</comment>
<name>A0A919VPQ6_9ACTN</name>
<organism evidence="2 3">
    <name type="scientific">Actinoplanes auranticolor</name>
    <dbReference type="NCBI Taxonomy" id="47988"/>
    <lineage>
        <taxon>Bacteria</taxon>
        <taxon>Bacillati</taxon>
        <taxon>Actinomycetota</taxon>
        <taxon>Actinomycetes</taxon>
        <taxon>Micromonosporales</taxon>
        <taxon>Micromonosporaceae</taxon>
        <taxon>Actinoplanes</taxon>
    </lineage>
</organism>
<keyword evidence="1" id="KW-0472">Membrane</keyword>